<evidence type="ECO:0000313" key="2">
    <source>
        <dbReference type="Proteomes" id="UP000002748"/>
    </source>
</evidence>
<protein>
    <submittedName>
        <fullName evidence="1">Uncharacterized protein</fullName>
    </submittedName>
</protein>
<accession>J6FCY6</accession>
<gene>
    <name evidence="1" type="ORF">A1Q1_00669</name>
</gene>
<proteinExistence type="predicted"/>
<organism evidence="1 2">
    <name type="scientific">Trichosporon asahii var. asahii (strain ATCC 90039 / CBS 2479 / JCM 2466 / KCTC 7840 / NBRC 103889/ NCYC 2677 / UAMH 7654)</name>
    <name type="common">Yeast</name>
    <dbReference type="NCBI Taxonomy" id="1186058"/>
    <lineage>
        <taxon>Eukaryota</taxon>
        <taxon>Fungi</taxon>
        <taxon>Dikarya</taxon>
        <taxon>Basidiomycota</taxon>
        <taxon>Agaricomycotina</taxon>
        <taxon>Tremellomycetes</taxon>
        <taxon>Trichosporonales</taxon>
        <taxon>Trichosporonaceae</taxon>
        <taxon>Trichosporon</taxon>
    </lineage>
</organism>
<dbReference type="VEuPathDB" id="FungiDB:A1Q1_00669"/>
<name>J6FCY6_TRIAS</name>
<dbReference type="GeneID" id="25984183"/>
<dbReference type="EMBL" id="ALBS01000012">
    <property type="protein sequence ID" value="EJT52922.1"/>
    <property type="molecule type" value="Genomic_DNA"/>
</dbReference>
<dbReference type="HOGENOM" id="CLU_2238500_0_0_1"/>
<reference evidence="1 2" key="1">
    <citation type="journal article" date="2012" name="Eukaryot. Cell">
        <title>Draft genome sequence of CBS 2479, the standard type strain of Trichosporon asahii.</title>
        <authorList>
            <person name="Yang R.Y."/>
            <person name="Li H.T."/>
            <person name="Zhu H."/>
            <person name="Zhou G.P."/>
            <person name="Wang M."/>
            <person name="Wang L."/>
        </authorList>
    </citation>
    <scope>NUCLEOTIDE SEQUENCE [LARGE SCALE GENOMIC DNA]</scope>
    <source>
        <strain evidence="2">ATCC 90039 / CBS 2479 / JCM 2466 / KCTC 7840 / NCYC 2677 / UAMH 7654</strain>
    </source>
</reference>
<dbReference type="Proteomes" id="UP000002748">
    <property type="component" value="Unassembled WGS sequence"/>
</dbReference>
<comment type="caution">
    <text evidence="1">The sequence shown here is derived from an EMBL/GenBank/DDBJ whole genome shotgun (WGS) entry which is preliminary data.</text>
</comment>
<dbReference type="RefSeq" id="XP_014183883.1">
    <property type="nucleotide sequence ID" value="XM_014328408.1"/>
</dbReference>
<sequence>MLSLTRPLDVPTPTTTPESCSLWVLRVPPPTSPGFTLHPQYLDVMAQKHPTKSRDDIQNVLSLYPARVAAAYELARQTCMAKGADALGGVGEKIIASAKEHGVIP</sequence>
<dbReference type="KEGG" id="tasa:A1Q1_00669"/>
<evidence type="ECO:0000313" key="1">
    <source>
        <dbReference type="EMBL" id="EJT52922.1"/>
    </source>
</evidence>
<dbReference type="AlphaFoldDB" id="J6FCY6"/>